<comment type="caution">
    <text evidence="8">The sequence shown here is derived from an EMBL/GenBank/DDBJ whole genome shotgun (WGS) entry which is preliminary data.</text>
</comment>
<dbReference type="GO" id="GO:0032259">
    <property type="term" value="P:methylation"/>
    <property type="evidence" value="ECO:0007669"/>
    <property type="project" value="UniProtKB-KW"/>
</dbReference>
<dbReference type="Gene3D" id="3.40.50.150">
    <property type="entry name" value="Vaccinia Virus protein VP39"/>
    <property type="match status" value="1"/>
</dbReference>
<dbReference type="PROSITE" id="PS00092">
    <property type="entry name" value="N6_MTASE"/>
    <property type="match status" value="1"/>
</dbReference>
<dbReference type="InterPro" id="IPR029063">
    <property type="entry name" value="SAM-dependent_MTases_sf"/>
</dbReference>
<gene>
    <name evidence="8" type="ORF">EC580_04830</name>
</gene>
<dbReference type="GO" id="GO:0006298">
    <property type="term" value="P:mismatch repair"/>
    <property type="evidence" value="ECO:0007669"/>
    <property type="project" value="TreeGrafter"/>
</dbReference>
<reference evidence="8" key="1">
    <citation type="submission" date="2018-10" db="EMBL/GenBank/DDBJ databases">
        <title>Acidithiobacillus sulfuriphilus sp. nov.: an extremely acidophilic sulfur-oxidizing chemolithotroph isolated from a neutral pH environment.</title>
        <authorList>
            <person name="Falagan C."/>
            <person name="Moya-Beltran A."/>
            <person name="Quatrini R."/>
            <person name="Johnson D.B."/>
        </authorList>
    </citation>
    <scope>NUCLEOTIDE SEQUENCE [LARGE SCALE GENOMIC DNA]</scope>
    <source>
        <strain evidence="8">CJ-2</strain>
    </source>
</reference>
<sequence length="309" mass="35148">MKTVKNINVPHPFPYQGSKRGIAKYILPYFPSNVRCLIEPFCGAGAVSIAAAAHGLAKQFAMNDLNKPLMDLWSEILDHPGVLCDEYERQWLEQQSDRKAYFFKVRDEFNKTHNPHQLLYLLARIVKGSVRYSSDGQFNQSADNRRSGMKPNTMRQNILGVSALLGKKTAISAVDFRQAVERANEYDLVYMDPPYQGTSFTRDHRYFNGLSYEEFVDALSHMNDQNLSYIISYDGITGEKAHGKLLPASLHLQHLHIHAGRSSQATLLGNNHETIESLYLSPSLVRRLESDKPYRKQHCALEQQELAFA</sequence>
<evidence type="ECO:0000313" key="8">
    <source>
        <dbReference type="EMBL" id="RNF66374.1"/>
    </source>
</evidence>
<evidence type="ECO:0000256" key="5">
    <source>
        <dbReference type="ARBA" id="ARBA00022691"/>
    </source>
</evidence>
<comment type="catalytic activity">
    <reaction evidence="6 7">
        <text>a 2'-deoxyadenosine in DNA + S-adenosyl-L-methionine = an N(6)-methyl-2'-deoxyadenosine in DNA + S-adenosyl-L-homocysteine + H(+)</text>
        <dbReference type="Rhea" id="RHEA:15197"/>
        <dbReference type="Rhea" id="RHEA-COMP:12418"/>
        <dbReference type="Rhea" id="RHEA-COMP:12419"/>
        <dbReference type="ChEBI" id="CHEBI:15378"/>
        <dbReference type="ChEBI" id="CHEBI:57856"/>
        <dbReference type="ChEBI" id="CHEBI:59789"/>
        <dbReference type="ChEBI" id="CHEBI:90615"/>
        <dbReference type="ChEBI" id="CHEBI:90616"/>
        <dbReference type="EC" id="2.1.1.72"/>
    </reaction>
</comment>
<dbReference type="PRINTS" id="PR00505">
    <property type="entry name" value="D12N6MTFRASE"/>
</dbReference>
<dbReference type="GO" id="GO:0009007">
    <property type="term" value="F:site-specific DNA-methyltransferase (adenine-specific) activity"/>
    <property type="evidence" value="ECO:0007669"/>
    <property type="project" value="UniProtKB-UniRule"/>
</dbReference>
<evidence type="ECO:0000256" key="7">
    <source>
        <dbReference type="RuleBase" id="RU361257"/>
    </source>
</evidence>
<dbReference type="InterPro" id="IPR023095">
    <property type="entry name" value="Ade_MeTrfase_dom_2"/>
</dbReference>
<dbReference type="Pfam" id="PF02086">
    <property type="entry name" value="MethyltransfD12"/>
    <property type="match status" value="1"/>
</dbReference>
<evidence type="ECO:0000256" key="1">
    <source>
        <dbReference type="ARBA" id="ARBA00006594"/>
    </source>
</evidence>
<protein>
    <recommendedName>
        <fullName evidence="2 7">Site-specific DNA-methyltransferase (adenine-specific)</fullName>
        <ecNumber evidence="2 7">2.1.1.72</ecNumber>
    </recommendedName>
</protein>
<dbReference type="InterPro" id="IPR012263">
    <property type="entry name" value="M_m6A_EcoRV"/>
</dbReference>
<dbReference type="OrthoDB" id="9805629at2"/>
<dbReference type="EC" id="2.1.1.72" evidence="2 7"/>
<dbReference type="EMBL" id="RIZI01000141">
    <property type="protein sequence ID" value="RNF66374.1"/>
    <property type="molecule type" value="Genomic_DNA"/>
</dbReference>
<keyword evidence="5 7" id="KW-0949">S-adenosyl-L-methionine</keyword>
<proteinExistence type="inferred from homology"/>
<keyword evidence="3 7" id="KW-0489">Methyltransferase</keyword>
<dbReference type="SUPFAM" id="SSF53335">
    <property type="entry name" value="S-adenosyl-L-methionine-dependent methyltransferases"/>
    <property type="match status" value="1"/>
</dbReference>
<dbReference type="GO" id="GO:1904047">
    <property type="term" value="F:S-adenosyl-L-methionine binding"/>
    <property type="evidence" value="ECO:0007669"/>
    <property type="project" value="TreeGrafter"/>
</dbReference>
<evidence type="ECO:0000256" key="2">
    <source>
        <dbReference type="ARBA" id="ARBA00011900"/>
    </source>
</evidence>
<dbReference type="Gene3D" id="1.10.1020.10">
    <property type="entry name" value="Adenine-specific Methyltransferase, Domain 2"/>
    <property type="match status" value="1"/>
</dbReference>
<dbReference type="PANTHER" id="PTHR30481">
    <property type="entry name" value="DNA ADENINE METHYLASE"/>
    <property type="match status" value="1"/>
</dbReference>
<dbReference type="RefSeq" id="WP_123102721.1">
    <property type="nucleotide sequence ID" value="NZ_CP127527.1"/>
</dbReference>
<dbReference type="PIRSF" id="PIRSF000398">
    <property type="entry name" value="M_m6A_EcoRV"/>
    <property type="match status" value="1"/>
</dbReference>
<keyword evidence="4 7" id="KW-0808">Transferase</keyword>
<accession>A0A3M8RGQ9</accession>
<comment type="similarity">
    <text evidence="1 7">Belongs to the N(4)/N(6)-methyltransferase family.</text>
</comment>
<evidence type="ECO:0000256" key="6">
    <source>
        <dbReference type="ARBA" id="ARBA00047942"/>
    </source>
</evidence>
<dbReference type="GO" id="GO:0009307">
    <property type="term" value="P:DNA restriction-modification system"/>
    <property type="evidence" value="ECO:0007669"/>
    <property type="project" value="InterPro"/>
</dbReference>
<name>A0A3M8RGQ9_9PROT</name>
<dbReference type="GO" id="GO:0043565">
    <property type="term" value="F:sequence-specific DNA binding"/>
    <property type="evidence" value="ECO:0007669"/>
    <property type="project" value="TreeGrafter"/>
</dbReference>
<organism evidence="8">
    <name type="scientific">Acidithiobacillus sulfuriphilus</name>
    <dbReference type="NCBI Taxonomy" id="1867749"/>
    <lineage>
        <taxon>Bacteria</taxon>
        <taxon>Pseudomonadati</taxon>
        <taxon>Pseudomonadota</taxon>
        <taxon>Acidithiobacillia</taxon>
        <taxon>Acidithiobacillales</taxon>
        <taxon>Acidithiobacillaceae</taxon>
        <taxon>Acidithiobacillus</taxon>
    </lineage>
</organism>
<dbReference type="NCBIfam" id="TIGR00571">
    <property type="entry name" value="dam"/>
    <property type="match status" value="1"/>
</dbReference>
<dbReference type="InterPro" id="IPR012327">
    <property type="entry name" value="MeTrfase_D12"/>
</dbReference>
<dbReference type="AlphaFoldDB" id="A0A3M8RGQ9"/>
<evidence type="ECO:0000256" key="4">
    <source>
        <dbReference type="ARBA" id="ARBA00022679"/>
    </source>
</evidence>
<evidence type="ECO:0000256" key="3">
    <source>
        <dbReference type="ARBA" id="ARBA00022603"/>
    </source>
</evidence>
<dbReference type="InterPro" id="IPR002052">
    <property type="entry name" value="DNA_methylase_N6_adenine_CS"/>
</dbReference>